<evidence type="ECO:0000313" key="2">
    <source>
        <dbReference type="Proteomes" id="UP001634747"/>
    </source>
</evidence>
<keyword evidence="2" id="KW-1185">Reference proteome</keyword>
<organism evidence="1 2">
    <name type="scientific">Terriglobus aquaticus</name>
    <dbReference type="NCBI Taxonomy" id="940139"/>
    <lineage>
        <taxon>Bacteria</taxon>
        <taxon>Pseudomonadati</taxon>
        <taxon>Acidobacteriota</taxon>
        <taxon>Terriglobia</taxon>
        <taxon>Terriglobales</taxon>
        <taxon>Acidobacteriaceae</taxon>
        <taxon>Terriglobus</taxon>
    </lineage>
</organism>
<dbReference type="RefSeq" id="WP_263413499.1">
    <property type="nucleotide sequence ID" value="NZ_BAABBH010000001.1"/>
</dbReference>
<accession>A0ABW9KH97</accession>
<proteinExistence type="predicted"/>
<protein>
    <submittedName>
        <fullName evidence="1">Uncharacterized protein</fullName>
    </submittedName>
</protein>
<name>A0ABW9KH97_9BACT</name>
<sequence>MSLNLPAGAPVAPQRSDNQPRFVLKCGSLFLGLEGAPRVASADRARKMNKSEAEVALKLLTRRNAAFVMPWTIEPANAEGGGE</sequence>
<dbReference type="Proteomes" id="UP001634747">
    <property type="component" value="Unassembled WGS sequence"/>
</dbReference>
<evidence type="ECO:0000313" key="1">
    <source>
        <dbReference type="EMBL" id="MFN2974957.1"/>
    </source>
</evidence>
<gene>
    <name evidence="1" type="ORF">ACK2TP_04210</name>
</gene>
<reference evidence="1 2" key="1">
    <citation type="submission" date="2024-12" db="EMBL/GenBank/DDBJ databases">
        <authorList>
            <person name="Lee Y."/>
        </authorList>
    </citation>
    <scope>NUCLEOTIDE SEQUENCE [LARGE SCALE GENOMIC DNA]</scope>
    <source>
        <strain evidence="1 2">03SUJ4</strain>
    </source>
</reference>
<comment type="caution">
    <text evidence="1">The sequence shown here is derived from an EMBL/GenBank/DDBJ whole genome shotgun (WGS) entry which is preliminary data.</text>
</comment>
<dbReference type="EMBL" id="JBJYXY010000001">
    <property type="protein sequence ID" value="MFN2974957.1"/>
    <property type="molecule type" value="Genomic_DNA"/>
</dbReference>